<accession>A0A2N5XVC8</accession>
<gene>
    <name evidence="1" type="ORF">C0081_04245</name>
</gene>
<dbReference type="AlphaFoldDB" id="A0A2N5XVC8"/>
<reference evidence="1 2" key="1">
    <citation type="submission" date="2018-01" db="EMBL/GenBank/DDBJ databases">
        <title>The draft genome sequence of Cohaesibacter sp. H1304.</title>
        <authorList>
            <person name="Wang N.-N."/>
            <person name="Du Z.-J."/>
        </authorList>
    </citation>
    <scope>NUCLEOTIDE SEQUENCE [LARGE SCALE GENOMIC DNA]</scope>
    <source>
        <strain evidence="1 2">H1304</strain>
    </source>
</reference>
<proteinExistence type="predicted"/>
<evidence type="ECO:0000313" key="2">
    <source>
        <dbReference type="Proteomes" id="UP000234881"/>
    </source>
</evidence>
<keyword evidence="2" id="KW-1185">Reference proteome</keyword>
<dbReference type="EMBL" id="PKUQ01000006">
    <property type="protein sequence ID" value="PLW78462.1"/>
    <property type="molecule type" value="Genomic_DNA"/>
</dbReference>
<name>A0A2N5XVC8_9HYPH</name>
<organism evidence="1 2">
    <name type="scientific">Cohaesibacter celericrescens</name>
    <dbReference type="NCBI Taxonomy" id="2067669"/>
    <lineage>
        <taxon>Bacteria</taxon>
        <taxon>Pseudomonadati</taxon>
        <taxon>Pseudomonadota</taxon>
        <taxon>Alphaproteobacteria</taxon>
        <taxon>Hyphomicrobiales</taxon>
        <taxon>Cohaesibacteraceae</taxon>
    </lineage>
</organism>
<sequence length="64" mass="7366">MSIVLEAIHIRANTVLVPFTGIQDEFSLLLAIALIVINSNIYSYENLNLQIFLIGRFQWLFELL</sequence>
<dbReference type="Proteomes" id="UP000234881">
    <property type="component" value="Unassembled WGS sequence"/>
</dbReference>
<evidence type="ECO:0000313" key="1">
    <source>
        <dbReference type="EMBL" id="PLW78462.1"/>
    </source>
</evidence>
<protein>
    <submittedName>
        <fullName evidence="1">Uncharacterized protein</fullName>
    </submittedName>
</protein>
<comment type="caution">
    <text evidence="1">The sequence shown here is derived from an EMBL/GenBank/DDBJ whole genome shotgun (WGS) entry which is preliminary data.</text>
</comment>